<dbReference type="RefSeq" id="WP_157390304.1">
    <property type="nucleotide sequence ID" value="NZ_WRPP01000005.1"/>
</dbReference>
<feature type="domain" description="Mce/MlaD" evidence="1">
    <location>
        <begin position="42"/>
        <end position="116"/>
    </location>
</feature>
<name>A0A7K1V269_9NOCA</name>
<gene>
    <name evidence="2" type="ORF">GPX89_26170</name>
</gene>
<dbReference type="AlphaFoldDB" id="A0A7K1V269"/>
<dbReference type="PANTHER" id="PTHR33371:SF4">
    <property type="entry name" value="INTERMEMBRANE PHOSPHOLIPID TRANSPORT SYSTEM BINDING PROTEIN MLAD"/>
    <property type="match status" value="1"/>
</dbReference>
<evidence type="ECO:0000313" key="3">
    <source>
        <dbReference type="Proteomes" id="UP000466794"/>
    </source>
</evidence>
<organism evidence="2 3">
    <name type="scientific">Nocardia terrae</name>
    <dbReference type="NCBI Taxonomy" id="2675851"/>
    <lineage>
        <taxon>Bacteria</taxon>
        <taxon>Bacillati</taxon>
        <taxon>Actinomycetota</taxon>
        <taxon>Actinomycetes</taxon>
        <taxon>Mycobacteriales</taxon>
        <taxon>Nocardiaceae</taxon>
        <taxon>Nocardia</taxon>
    </lineage>
</organism>
<dbReference type="InterPro" id="IPR052336">
    <property type="entry name" value="MlaD_Phospholipid_Transporter"/>
</dbReference>
<evidence type="ECO:0000313" key="2">
    <source>
        <dbReference type="EMBL" id="MVU80726.1"/>
    </source>
</evidence>
<accession>A0A7K1V269</accession>
<reference evidence="2 3" key="1">
    <citation type="submission" date="2019-12" db="EMBL/GenBank/DDBJ databases">
        <title>Nocardia sp. nov. ET3-3 isolated from soil.</title>
        <authorList>
            <person name="Kanchanasin P."/>
            <person name="Tanasupawat S."/>
            <person name="Yuki M."/>
            <person name="Kudo T."/>
        </authorList>
    </citation>
    <scope>NUCLEOTIDE SEQUENCE [LARGE SCALE GENOMIC DNA]</scope>
    <source>
        <strain evidence="2 3">ET3-3</strain>
    </source>
</reference>
<dbReference type="PANTHER" id="PTHR33371">
    <property type="entry name" value="INTERMEMBRANE PHOSPHOLIPID TRANSPORT SYSTEM BINDING PROTEIN MLAD-RELATED"/>
    <property type="match status" value="1"/>
</dbReference>
<dbReference type="PROSITE" id="PS51257">
    <property type="entry name" value="PROKAR_LIPOPROTEIN"/>
    <property type="match status" value="1"/>
</dbReference>
<sequence length="335" mass="35360">MKFSTGIKTSVGAVALCCTVFGTTSCSLGPNDLPSVTGGIGDGYDVTLQFASVMNLPTGADIMMDGLRFGEVGSVKVTDQAVVVTAKMKSGTHVPAEVRAVIRQNTLLGDTYIALDHDATDASKGYLTADGVVPVARTSSPPQLEDTMAVLAYFVNGGSIQKVEDAMTRINRVMPAVPDVQHLASVVSVDLHDLAQNTGEIDRALNGFDATATSVNDNSSTLATLFSQPTAHYWRRVAVDIVSYIGQILPSVGSVYEGGLWMVPMFDSLADSGGMIRQLWDEAPTDAEKLSGFLRQTILPFAANPSVNITSVESPQGDQLIADVSNVLRMLGAVK</sequence>
<dbReference type="EMBL" id="WRPP01000005">
    <property type="protein sequence ID" value="MVU80726.1"/>
    <property type="molecule type" value="Genomic_DNA"/>
</dbReference>
<keyword evidence="3" id="KW-1185">Reference proteome</keyword>
<proteinExistence type="predicted"/>
<comment type="caution">
    <text evidence="2">The sequence shown here is derived from an EMBL/GenBank/DDBJ whole genome shotgun (WGS) entry which is preliminary data.</text>
</comment>
<dbReference type="Proteomes" id="UP000466794">
    <property type="component" value="Unassembled WGS sequence"/>
</dbReference>
<dbReference type="Pfam" id="PF02470">
    <property type="entry name" value="MlaD"/>
    <property type="match status" value="1"/>
</dbReference>
<evidence type="ECO:0000259" key="1">
    <source>
        <dbReference type="Pfam" id="PF02470"/>
    </source>
</evidence>
<dbReference type="InterPro" id="IPR003399">
    <property type="entry name" value="Mce/MlaD"/>
</dbReference>
<protein>
    <submittedName>
        <fullName evidence="2">MCE family protein</fullName>
    </submittedName>
</protein>